<sequence>MDFEIVRAEQVDHDFLLQLRLSTMVEHLEQAGIFLTQDEHLTRLNDDFDCFHLVIHQNERVGALKYRELSDKFEIMQIQISPAHQGYGLGKMVLNQMIAWSANRGKPIFLTVLKANPARELYLRLGFTIVGEDKDEFHMLRQPLS</sequence>
<reference evidence="4 5" key="1">
    <citation type="submission" date="2021-07" db="EMBL/GenBank/DDBJ databases">
        <title>Shewanella sp. nov, isolated from SCS.</title>
        <authorList>
            <person name="Cao W.R."/>
        </authorList>
    </citation>
    <scope>NUCLEOTIDE SEQUENCE [LARGE SCALE GENOMIC DNA]</scope>
    <source>
        <strain evidence="4 5">NR704-98</strain>
    </source>
</reference>
<evidence type="ECO:0000256" key="1">
    <source>
        <dbReference type="ARBA" id="ARBA00022679"/>
    </source>
</evidence>
<keyword evidence="2" id="KW-0012">Acyltransferase</keyword>
<dbReference type="EMBL" id="JAHZST010000002">
    <property type="protein sequence ID" value="MBW8182718.1"/>
    <property type="molecule type" value="Genomic_DNA"/>
</dbReference>
<evidence type="ECO:0000256" key="2">
    <source>
        <dbReference type="ARBA" id="ARBA00023315"/>
    </source>
</evidence>
<comment type="caution">
    <text evidence="4">The sequence shown here is derived from an EMBL/GenBank/DDBJ whole genome shotgun (WGS) entry which is preliminary data.</text>
</comment>
<accession>A0ABS7DZ54</accession>
<evidence type="ECO:0000259" key="3">
    <source>
        <dbReference type="PROSITE" id="PS51186"/>
    </source>
</evidence>
<dbReference type="Pfam" id="PF00583">
    <property type="entry name" value="Acetyltransf_1"/>
    <property type="match status" value="1"/>
</dbReference>
<gene>
    <name evidence="4" type="ORF">K0625_03500</name>
</gene>
<dbReference type="CDD" id="cd04301">
    <property type="entry name" value="NAT_SF"/>
    <property type="match status" value="1"/>
</dbReference>
<dbReference type="RefSeq" id="WP_220108391.1">
    <property type="nucleotide sequence ID" value="NZ_JAHZST010000002.1"/>
</dbReference>
<dbReference type="PROSITE" id="PS51186">
    <property type="entry name" value="GNAT"/>
    <property type="match status" value="1"/>
</dbReference>
<dbReference type="PANTHER" id="PTHR43800:SF1">
    <property type="entry name" value="PEPTIDYL-LYSINE N-ACETYLTRANSFERASE YJAB"/>
    <property type="match status" value="1"/>
</dbReference>
<proteinExistence type="predicted"/>
<keyword evidence="1" id="KW-0808">Transferase</keyword>
<dbReference type="Proteomes" id="UP001195963">
    <property type="component" value="Unassembled WGS sequence"/>
</dbReference>
<evidence type="ECO:0000313" key="5">
    <source>
        <dbReference type="Proteomes" id="UP001195963"/>
    </source>
</evidence>
<keyword evidence="5" id="KW-1185">Reference proteome</keyword>
<dbReference type="Gene3D" id="3.40.630.30">
    <property type="match status" value="1"/>
</dbReference>
<dbReference type="InterPro" id="IPR000182">
    <property type="entry name" value="GNAT_dom"/>
</dbReference>
<name>A0ABS7DZ54_9GAMM</name>
<evidence type="ECO:0000313" key="4">
    <source>
        <dbReference type="EMBL" id="MBW8182718.1"/>
    </source>
</evidence>
<protein>
    <submittedName>
        <fullName evidence="4">GNAT family N-acetyltransferase</fullName>
    </submittedName>
</protein>
<dbReference type="InterPro" id="IPR016181">
    <property type="entry name" value="Acyl_CoA_acyltransferase"/>
</dbReference>
<dbReference type="PANTHER" id="PTHR43800">
    <property type="entry name" value="PEPTIDYL-LYSINE N-ACETYLTRANSFERASE YJAB"/>
    <property type="match status" value="1"/>
</dbReference>
<organism evidence="4 5">
    <name type="scientific">Shewanella nanhaiensis</name>
    <dbReference type="NCBI Taxonomy" id="2864872"/>
    <lineage>
        <taxon>Bacteria</taxon>
        <taxon>Pseudomonadati</taxon>
        <taxon>Pseudomonadota</taxon>
        <taxon>Gammaproteobacteria</taxon>
        <taxon>Alteromonadales</taxon>
        <taxon>Shewanellaceae</taxon>
        <taxon>Shewanella</taxon>
    </lineage>
</organism>
<feature type="domain" description="N-acetyltransferase" evidence="3">
    <location>
        <begin position="3"/>
        <end position="145"/>
    </location>
</feature>
<dbReference type="SUPFAM" id="SSF55729">
    <property type="entry name" value="Acyl-CoA N-acyltransferases (Nat)"/>
    <property type="match status" value="1"/>
</dbReference>